<evidence type="ECO:0000256" key="2">
    <source>
        <dbReference type="SAM" id="MobiDB-lite"/>
    </source>
</evidence>
<dbReference type="Pfam" id="PF02171">
    <property type="entry name" value="Piwi"/>
    <property type="match status" value="1"/>
</dbReference>
<dbReference type="CDD" id="cd04657">
    <property type="entry name" value="Piwi_ago-like"/>
    <property type="match status" value="1"/>
</dbReference>
<feature type="domain" description="PAZ" evidence="3">
    <location>
        <begin position="466"/>
        <end position="569"/>
    </location>
</feature>
<keyword evidence="6" id="KW-1185">Reference proteome</keyword>
<sequence>MPRRGGTAGYRRNELPYVNDRESLDCQCATSGDIVGACPNGKLSVLVADRCGHGMHRLRGLSTSCLRFTAYNSARANLPRSRPITNGSNNGGQNRGGARSKAGGGGNRGSPLTPAGRGSPVPGRRGQAASPGITSTASIAPSMTGSSGGGRGGGGSGFAGGRGQRGAPRGGDFGRGGGGGGGRGGGPPPGEVFEGAGPAKVDDRLATIDQLITAFKKLQARNEMPRRPGFGTLGRPQLLRANFFALKTTKKTIYDYQVVIEPEVQARSENMARIFQSLEEHPEYKPHAGYIAHDRAQRLVSAVKLPQPLSVHVRMEEEKKQDARAHSKGGEKQNAQVHNKEGGKDHAPQQNPREFIVNIKFLRELDMTPLNEHMDGRPELENLDKSPLVSALNLVVQEHAQRNGIRVGQHDIRVGHRYFFRGSSDHQGLSSVIEAWRGFFVSVRPMYKQLMVNVNVCMTAFFVPGNLATAMSKFSHKGKDRMRMEFVQRVKVATAHLGYTRKKSILRIMSEPPRKLSFECEELGGEVTVEDYFKRKYNIKLLYPDLPAVDIGSKEKPNLIPPELCEIYEGQPVRGKLSVTDTAEMIKYACNPPIVNAHAIRDQGMPSLGLNPPATTLKAFGLSVSTNMVVIPSRVLPTPGVVYQTGTRSPRDGSWNLMDVKFHKGADMSNWAVLLIHGGRRDEFFGPKDPELMPFLNRFADMCRSSGISVGRSAPRIMATERLPPPDRDPHRRQALEQIRQTLVTNLGSKKKPSFILVLLSGLDNDIYPGIKRLGDVDLGIHTVHMLLDKARGDPSRPNKQDRYFSNVALKVNIKLGGINHMLDPKAMSWLTKSKTMLVGIDVTHPGSTSSKGTPSIAAVVASVDDKFVHYPASYSLQKPDWNKDAKELVENLSKMMVERLELWRKRNGSLPDRIIIFRDGVSDSQYRLVIQEELPRILDAFKRVSPRTTYRPKLTITICGKRHNARFFPTDLKDASKNGNPLPGTVIDKGITDIYGFDYYLQAHSGLQGHARPTHYYVVYDDSHFSADVLQQGTHTASYHYARATTAVSLVPPAYYAELACERSRCYLNNVLNPVNEQPAAGEKKPGRITEEKERQRNFDEAVKIWGNGIHDDIKESMFYI</sequence>
<evidence type="ECO:0000259" key="3">
    <source>
        <dbReference type="PROSITE" id="PS50821"/>
    </source>
</evidence>
<protein>
    <submittedName>
        <fullName evidence="5">Piwi-domain-containing protein</fullName>
    </submittedName>
</protein>
<dbReference type="InParanoid" id="A0A165BZN2"/>
<dbReference type="InterPro" id="IPR032474">
    <property type="entry name" value="Argonaute_N"/>
</dbReference>
<dbReference type="InterPro" id="IPR045246">
    <property type="entry name" value="Piwi_ago-like"/>
</dbReference>
<dbReference type="Pfam" id="PF16488">
    <property type="entry name" value="ArgoL2"/>
    <property type="match status" value="1"/>
</dbReference>
<dbReference type="SUPFAM" id="SSF53098">
    <property type="entry name" value="Ribonuclease H-like"/>
    <property type="match status" value="1"/>
</dbReference>
<dbReference type="InterPro" id="IPR032472">
    <property type="entry name" value="ArgoL2"/>
</dbReference>
<dbReference type="InterPro" id="IPR032473">
    <property type="entry name" value="Argonaute_Mid_dom"/>
</dbReference>
<dbReference type="OrthoDB" id="10252740at2759"/>
<dbReference type="GO" id="GO:0003723">
    <property type="term" value="F:RNA binding"/>
    <property type="evidence" value="ECO:0007669"/>
    <property type="project" value="InterPro"/>
</dbReference>
<dbReference type="Pfam" id="PF08699">
    <property type="entry name" value="ArgoL1"/>
    <property type="match status" value="1"/>
</dbReference>
<reference evidence="5 6" key="1">
    <citation type="journal article" date="2016" name="Mol. Biol. Evol.">
        <title>Comparative Genomics of Early-Diverging Mushroom-Forming Fungi Provides Insights into the Origins of Lignocellulose Decay Capabilities.</title>
        <authorList>
            <person name="Nagy L.G."/>
            <person name="Riley R."/>
            <person name="Tritt A."/>
            <person name="Adam C."/>
            <person name="Daum C."/>
            <person name="Floudas D."/>
            <person name="Sun H."/>
            <person name="Yadav J.S."/>
            <person name="Pangilinan J."/>
            <person name="Larsson K.H."/>
            <person name="Matsuura K."/>
            <person name="Barry K."/>
            <person name="Labutti K."/>
            <person name="Kuo R."/>
            <person name="Ohm R.A."/>
            <person name="Bhattacharya S.S."/>
            <person name="Shirouzu T."/>
            <person name="Yoshinaga Y."/>
            <person name="Martin F.M."/>
            <person name="Grigoriev I.V."/>
            <person name="Hibbett D.S."/>
        </authorList>
    </citation>
    <scope>NUCLEOTIDE SEQUENCE [LARGE SCALE GENOMIC DNA]</scope>
    <source>
        <strain evidence="5 6">93-53</strain>
    </source>
</reference>
<feature type="compositionally biased region" description="Basic and acidic residues" evidence="2">
    <location>
        <begin position="314"/>
        <end position="331"/>
    </location>
</feature>
<dbReference type="Gene3D" id="2.170.260.10">
    <property type="entry name" value="paz domain"/>
    <property type="match status" value="1"/>
</dbReference>
<name>A0A165BZN2_9APHY</name>
<evidence type="ECO:0000259" key="4">
    <source>
        <dbReference type="PROSITE" id="PS50822"/>
    </source>
</evidence>
<dbReference type="InterPro" id="IPR036085">
    <property type="entry name" value="PAZ_dom_sf"/>
</dbReference>
<dbReference type="PROSITE" id="PS50822">
    <property type="entry name" value="PIWI"/>
    <property type="match status" value="1"/>
</dbReference>
<dbReference type="CDD" id="cd02846">
    <property type="entry name" value="PAZ_argonaute_like"/>
    <property type="match status" value="1"/>
</dbReference>
<gene>
    <name evidence="5" type="ORF">LAESUDRAFT_815553</name>
</gene>
<feature type="domain" description="Piwi" evidence="4">
    <location>
        <begin position="755"/>
        <end position="1070"/>
    </location>
</feature>
<dbReference type="InterPro" id="IPR012337">
    <property type="entry name" value="RNaseH-like_sf"/>
</dbReference>
<feature type="compositionally biased region" description="Basic and acidic residues" evidence="2">
    <location>
        <begin position="338"/>
        <end position="347"/>
    </location>
</feature>
<feature type="compositionally biased region" description="Gly residues" evidence="2">
    <location>
        <begin position="146"/>
        <end position="185"/>
    </location>
</feature>
<dbReference type="SMART" id="SM00949">
    <property type="entry name" value="PAZ"/>
    <property type="match status" value="1"/>
</dbReference>
<proteinExistence type="inferred from homology"/>
<dbReference type="InterPro" id="IPR003165">
    <property type="entry name" value="Piwi"/>
</dbReference>
<dbReference type="Gene3D" id="3.40.50.2300">
    <property type="match status" value="1"/>
</dbReference>
<dbReference type="PROSITE" id="PS50821">
    <property type="entry name" value="PAZ"/>
    <property type="match status" value="1"/>
</dbReference>
<feature type="region of interest" description="Disordered" evidence="2">
    <location>
        <begin position="314"/>
        <end position="350"/>
    </location>
</feature>
<evidence type="ECO:0000313" key="5">
    <source>
        <dbReference type="EMBL" id="KZT01939.1"/>
    </source>
</evidence>
<dbReference type="InterPro" id="IPR014811">
    <property type="entry name" value="ArgoL1"/>
</dbReference>
<dbReference type="SMART" id="SM00950">
    <property type="entry name" value="Piwi"/>
    <property type="match status" value="1"/>
</dbReference>
<dbReference type="Gene3D" id="3.30.420.10">
    <property type="entry name" value="Ribonuclease H-like superfamily/Ribonuclease H"/>
    <property type="match status" value="1"/>
</dbReference>
<dbReference type="RefSeq" id="XP_040759679.1">
    <property type="nucleotide sequence ID" value="XM_040914701.1"/>
</dbReference>
<dbReference type="AlphaFoldDB" id="A0A165BZN2"/>
<dbReference type="Proteomes" id="UP000076871">
    <property type="component" value="Unassembled WGS sequence"/>
</dbReference>
<dbReference type="Pfam" id="PF02170">
    <property type="entry name" value="PAZ"/>
    <property type="match status" value="1"/>
</dbReference>
<dbReference type="InterPro" id="IPR036397">
    <property type="entry name" value="RNaseH_sf"/>
</dbReference>
<dbReference type="InterPro" id="IPR003100">
    <property type="entry name" value="PAZ_dom"/>
</dbReference>
<comment type="similarity">
    <text evidence="1">Belongs to the argonaute family.</text>
</comment>
<dbReference type="Pfam" id="PF16487">
    <property type="entry name" value="ArgoMid"/>
    <property type="match status" value="1"/>
</dbReference>
<dbReference type="EMBL" id="KV427657">
    <property type="protein sequence ID" value="KZT01939.1"/>
    <property type="molecule type" value="Genomic_DNA"/>
</dbReference>
<dbReference type="Pfam" id="PF16486">
    <property type="entry name" value="ArgoN"/>
    <property type="match status" value="1"/>
</dbReference>
<dbReference type="SMART" id="SM01163">
    <property type="entry name" value="DUF1785"/>
    <property type="match status" value="1"/>
</dbReference>
<dbReference type="GeneID" id="63831728"/>
<dbReference type="SUPFAM" id="SSF101690">
    <property type="entry name" value="PAZ domain"/>
    <property type="match status" value="1"/>
</dbReference>
<accession>A0A165BZN2</accession>
<evidence type="ECO:0000256" key="1">
    <source>
        <dbReference type="RuleBase" id="RU361178"/>
    </source>
</evidence>
<organism evidence="5 6">
    <name type="scientific">Laetiporus sulphureus 93-53</name>
    <dbReference type="NCBI Taxonomy" id="1314785"/>
    <lineage>
        <taxon>Eukaryota</taxon>
        <taxon>Fungi</taxon>
        <taxon>Dikarya</taxon>
        <taxon>Basidiomycota</taxon>
        <taxon>Agaricomycotina</taxon>
        <taxon>Agaricomycetes</taxon>
        <taxon>Polyporales</taxon>
        <taxon>Laetiporus</taxon>
    </lineage>
</organism>
<dbReference type="PANTHER" id="PTHR22891">
    <property type="entry name" value="EUKARYOTIC TRANSLATION INITIATION FACTOR 2C"/>
    <property type="match status" value="1"/>
</dbReference>
<feature type="region of interest" description="Disordered" evidence="2">
    <location>
        <begin position="77"/>
        <end position="197"/>
    </location>
</feature>
<feature type="compositionally biased region" description="Polar residues" evidence="2">
    <location>
        <begin position="132"/>
        <end position="144"/>
    </location>
</feature>
<dbReference type="STRING" id="1314785.A0A165BZN2"/>
<evidence type="ECO:0000313" key="6">
    <source>
        <dbReference type="Proteomes" id="UP000076871"/>
    </source>
</evidence>